<accession>A0A1Y4MFF5</accession>
<organism evidence="1 2">
    <name type="scientific">Anaerotruncus colihominis</name>
    <dbReference type="NCBI Taxonomy" id="169435"/>
    <lineage>
        <taxon>Bacteria</taxon>
        <taxon>Bacillati</taxon>
        <taxon>Bacillota</taxon>
        <taxon>Clostridia</taxon>
        <taxon>Eubacteriales</taxon>
        <taxon>Oscillospiraceae</taxon>
        <taxon>Anaerotruncus</taxon>
    </lineage>
</organism>
<dbReference type="Proteomes" id="UP000196386">
    <property type="component" value="Unassembled WGS sequence"/>
</dbReference>
<evidence type="ECO:0000313" key="2">
    <source>
        <dbReference type="Proteomes" id="UP000196386"/>
    </source>
</evidence>
<sequence>MAEMKLYELEMLRSRIYHGEQELISTLTLEQFFALLSHDYDTGFAAGKASAQKEILCMLAADGMPAEKIALLLQMKTELVREITATKQAHIEKCRKKLEQAVKP</sequence>
<reference evidence="2" key="1">
    <citation type="submission" date="2017-04" db="EMBL/GenBank/DDBJ databases">
        <title>Function of individual gut microbiota members based on whole genome sequencing of pure cultures obtained from chicken caecum.</title>
        <authorList>
            <person name="Medvecky M."/>
            <person name="Cejkova D."/>
            <person name="Polansky O."/>
            <person name="Karasova D."/>
            <person name="Kubasova T."/>
            <person name="Cizek A."/>
            <person name="Rychlik I."/>
        </authorList>
    </citation>
    <scope>NUCLEOTIDE SEQUENCE [LARGE SCALE GENOMIC DNA]</scope>
    <source>
        <strain evidence="2">An175</strain>
    </source>
</reference>
<protein>
    <submittedName>
        <fullName evidence="1">Uncharacterized protein</fullName>
    </submittedName>
</protein>
<dbReference type="AlphaFoldDB" id="A0A1Y4MFF5"/>
<comment type="caution">
    <text evidence="1">The sequence shown here is derived from an EMBL/GenBank/DDBJ whole genome shotgun (WGS) entry which is preliminary data.</text>
</comment>
<proteinExistence type="predicted"/>
<dbReference type="RefSeq" id="WP_087303073.1">
    <property type="nucleotide sequence ID" value="NZ_NFKP01000032.1"/>
</dbReference>
<dbReference type="EMBL" id="NFKP01000032">
    <property type="protein sequence ID" value="OUP67505.1"/>
    <property type="molecule type" value="Genomic_DNA"/>
</dbReference>
<evidence type="ECO:0000313" key="1">
    <source>
        <dbReference type="EMBL" id="OUP67505.1"/>
    </source>
</evidence>
<gene>
    <name evidence="1" type="ORF">B5F11_17875</name>
</gene>
<name>A0A1Y4MFF5_9FIRM</name>